<dbReference type="Proteomes" id="UP000007463">
    <property type="component" value="Chromosome"/>
</dbReference>
<dbReference type="KEGG" id="fte:Fluta_1770"/>
<dbReference type="RefSeq" id="WP_013686531.1">
    <property type="nucleotide sequence ID" value="NC_015321.1"/>
</dbReference>
<dbReference type="AlphaFoldDB" id="F2IHJ6"/>
<dbReference type="STRING" id="755732.Fluta_1770"/>
<dbReference type="EMBL" id="CP002542">
    <property type="protein sequence ID" value="AEA43761.1"/>
    <property type="molecule type" value="Genomic_DNA"/>
</dbReference>
<dbReference type="OrthoDB" id="1274379at2"/>
<proteinExistence type="predicted"/>
<dbReference type="HOGENOM" id="CLU_1515758_0_0_10"/>
<protein>
    <submittedName>
        <fullName evidence="1">Uncharacterized protein</fullName>
    </submittedName>
</protein>
<accession>F2IHJ6</accession>
<evidence type="ECO:0000313" key="1">
    <source>
        <dbReference type="EMBL" id="AEA43761.1"/>
    </source>
</evidence>
<reference evidence="2" key="2">
    <citation type="submission" date="2011-02" db="EMBL/GenBank/DDBJ databases">
        <title>The complete genome of Fluviicola taffensis DSM 16823.</title>
        <authorList>
            <consortium name="US DOE Joint Genome Institute (JGI-PGF)"/>
            <person name="Lucas S."/>
            <person name="Copeland A."/>
            <person name="Lapidus A."/>
            <person name="Bruce D."/>
            <person name="Goodwin L."/>
            <person name="Pitluck S."/>
            <person name="Kyrpides N."/>
            <person name="Mavromatis K."/>
            <person name="Ivanova N."/>
            <person name="Mikhailova N."/>
            <person name="Pagani I."/>
            <person name="Chertkov O."/>
            <person name="Detter J.C."/>
            <person name="Han C."/>
            <person name="Tapia R."/>
            <person name="Land M."/>
            <person name="Hauser L."/>
            <person name="Markowitz V."/>
            <person name="Cheng J.-F."/>
            <person name="Hugenholtz P."/>
            <person name="Woyke T."/>
            <person name="Wu D."/>
            <person name="Tindall B."/>
            <person name="Pomrenke H.G."/>
            <person name="Brambilla E."/>
            <person name="Klenk H.-P."/>
            <person name="Eisen J.A."/>
        </authorList>
    </citation>
    <scope>NUCLEOTIDE SEQUENCE [LARGE SCALE GENOMIC DNA]</scope>
    <source>
        <strain evidence="2">DSM 16823 / RW262 / RW262</strain>
    </source>
</reference>
<keyword evidence="2" id="KW-1185">Reference proteome</keyword>
<gene>
    <name evidence="1" type="ordered locus">Fluta_1770</name>
</gene>
<name>F2IHJ6_FLUTR</name>
<evidence type="ECO:0000313" key="2">
    <source>
        <dbReference type="Proteomes" id="UP000007463"/>
    </source>
</evidence>
<sequence length="177" mass="20513">MGNFIDDITIISQPDRMDSNSSTKDTSFSIRNNKIDLSSFINDKTINDVEEGFETQYDQILERNRHKGFLLNETWNKILNFQARVISINEYHVVCECIIDKEAFIFENRSFSKILFDHLDNLSTDSFVFITLKEKKGSSRIDVSDGNKLVDKNLFDTKKLLDEMDDFNDPLNGPILL</sequence>
<reference evidence="1 2" key="1">
    <citation type="journal article" date="2011" name="Stand. Genomic Sci.">
        <title>Complete genome sequence of the gliding freshwater bacterium Fluviicola taffensis type strain (RW262).</title>
        <authorList>
            <person name="Woyke T."/>
            <person name="Chertkov O."/>
            <person name="Lapidus A."/>
            <person name="Nolan M."/>
            <person name="Lucas S."/>
            <person name="Del Rio T.G."/>
            <person name="Tice H."/>
            <person name="Cheng J.F."/>
            <person name="Tapia R."/>
            <person name="Han C."/>
            <person name="Goodwin L."/>
            <person name="Pitluck S."/>
            <person name="Liolios K."/>
            <person name="Pagani I."/>
            <person name="Ivanova N."/>
            <person name="Huntemann M."/>
            <person name="Mavromatis K."/>
            <person name="Mikhailova N."/>
            <person name="Pati A."/>
            <person name="Chen A."/>
            <person name="Palaniappan K."/>
            <person name="Land M."/>
            <person name="Hauser L."/>
            <person name="Brambilla E.M."/>
            <person name="Rohde M."/>
            <person name="Mwirichia R."/>
            <person name="Sikorski J."/>
            <person name="Tindall B.J."/>
            <person name="Goker M."/>
            <person name="Bristow J."/>
            <person name="Eisen J.A."/>
            <person name="Markowitz V."/>
            <person name="Hugenholtz P."/>
            <person name="Klenk H.P."/>
            <person name="Kyrpides N.C."/>
        </authorList>
    </citation>
    <scope>NUCLEOTIDE SEQUENCE [LARGE SCALE GENOMIC DNA]</scope>
    <source>
        <strain evidence="2">DSM 16823 / RW262 / RW262</strain>
    </source>
</reference>
<organism evidence="1 2">
    <name type="scientific">Fluviicola taffensis (strain DSM 16823 / NCIMB 13979 / RW262)</name>
    <dbReference type="NCBI Taxonomy" id="755732"/>
    <lineage>
        <taxon>Bacteria</taxon>
        <taxon>Pseudomonadati</taxon>
        <taxon>Bacteroidota</taxon>
        <taxon>Flavobacteriia</taxon>
        <taxon>Flavobacteriales</taxon>
        <taxon>Crocinitomicaceae</taxon>
        <taxon>Fluviicola</taxon>
    </lineage>
</organism>